<dbReference type="EMBL" id="CAKMTQ010000001">
    <property type="protein sequence ID" value="CAH1521288.1"/>
    <property type="molecule type" value="Genomic_DNA"/>
</dbReference>
<comment type="caution">
    <text evidence="1">The sequence shown here is derived from an EMBL/GenBank/DDBJ whole genome shotgun (WGS) entry which is preliminary data.</text>
</comment>
<accession>A0AAU9PYY6</accession>
<dbReference type="RefSeq" id="WP_409929978.1">
    <property type="nucleotide sequence ID" value="NZ_CAKMTQ010000001.1"/>
</dbReference>
<dbReference type="AlphaFoldDB" id="A0AAU9PYY6"/>
<dbReference type="Proteomes" id="UP001295420">
    <property type="component" value="Unassembled WGS sequence"/>
</dbReference>
<name>A0AAU9PYY6_9VIBR</name>
<organism evidence="1 2">
    <name type="scientific">Vibrio owensii</name>
    <dbReference type="NCBI Taxonomy" id="696485"/>
    <lineage>
        <taxon>Bacteria</taxon>
        <taxon>Pseudomonadati</taxon>
        <taxon>Pseudomonadota</taxon>
        <taxon>Gammaproteobacteria</taxon>
        <taxon>Vibrionales</taxon>
        <taxon>Vibrionaceae</taxon>
        <taxon>Vibrio</taxon>
    </lineage>
</organism>
<gene>
    <name evidence="1" type="ORF">THF1D04_10745</name>
</gene>
<sequence length="275" mass="27257">MAIEHPLGSPSYRGNTDAVLPRLVEGTLVAGVAVSAVKGSEQPTVKLFDGTAFGGFATHDVCNVRKVSGVIKFGEGICLRIKEGAVLGEGNAFGVDNTTGEVVVFGTADSTGIIGSVHELGITGLDENGNTVENCGLFNVYGGVAPTSAGTGGVTSINGNTGDVTLTASDVGALPDTYTAPVNSVNGQTGDVELTSGDVNALPDTYTAPVASVNGNTGEVVLAADDVGALADTYTAPVTSVNGETGAVVLDAADVGAEPAAPAAEQQSASSRTKK</sequence>
<proteinExistence type="predicted"/>
<reference evidence="1" key="1">
    <citation type="submission" date="2022-01" db="EMBL/GenBank/DDBJ databases">
        <authorList>
            <person name="Lagorce A."/>
        </authorList>
    </citation>
    <scope>NUCLEOTIDE SEQUENCE</scope>
    <source>
        <strain evidence="1">Th15_F1_D04</strain>
    </source>
</reference>
<protein>
    <submittedName>
        <fullName evidence="1">Uncharacterized protein</fullName>
    </submittedName>
</protein>
<evidence type="ECO:0000313" key="2">
    <source>
        <dbReference type="Proteomes" id="UP001295420"/>
    </source>
</evidence>
<evidence type="ECO:0000313" key="1">
    <source>
        <dbReference type="EMBL" id="CAH1521288.1"/>
    </source>
</evidence>